<accession>A0A7W9N115</accession>
<dbReference type="EMBL" id="JACHMW010000001">
    <property type="protein sequence ID" value="MBB5849343.1"/>
    <property type="molecule type" value="Genomic_DNA"/>
</dbReference>
<gene>
    <name evidence="2" type="ORF">HDA33_001907</name>
</gene>
<sequence length="239" mass="26339">MQALEDLRADAETSDVRDGGPAFTAWKAKVRGVIKASVSDAQDLLEQLYGNRYTLRVVSSYTTRAEHAQVRYAGIGRARGIIDAALYRLHSQVEGADEPVAGRSFDPDLWDHVRDLVEAEDWKKVSSQTAIFVEATIRKWAGDPTGKNGEVLVGKGLMAAVFVNDSELRCGRQAGEWEGWRGLAMGFAQALSNVDRHHINERDDARRYAIGVLGLGSLLLTQLRHEHATLIEDRLAGEA</sequence>
<proteinExistence type="predicted"/>
<comment type="caution">
    <text evidence="2">The sequence shown here is derived from an EMBL/GenBank/DDBJ whole genome shotgun (WGS) entry which is preliminary data.</text>
</comment>
<dbReference type="Pfam" id="PF09509">
    <property type="entry name" value="Hypoth_Ymh"/>
    <property type="match status" value="1"/>
</dbReference>
<dbReference type="InterPro" id="IPR012654">
    <property type="entry name" value="CHP02391"/>
</dbReference>
<evidence type="ECO:0000259" key="1">
    <source>
        <dbReference type="Pfam" id="PF09509"/>
    </source>
</evidence>
<dbReference type="AlphaFoldDB" id="A0A7W9N115"/>
<dbReference type="Proteomes" id="UP000567246">
    <property type="component" value="Unassembled WGS sequence"/>
</dbReference>
<dbReference type="RefSeq" id="WP_184172859.1">
    <property type="nucleotide sequence ID" value="NZ_BAABAG010000019.1"/>
</dbReference>
<protein>
    <recommendedName>
        <fullName evidence="1">Conserved hypothetical protein CHP02391 domain-containing protein</fullName>
    </recommendedName>
</protein>
<feature type="domain" description="Conserved hypothetical protein CHP02391" evidence="1">
    <location>
        <begin position="104"/>
        <end position="223"/>
    </location>
</feature>
<evidence type="ECO:0000313" key="3">
    <source>
        <dbReference type="Proteomes" id="UP000567246"/>
    </source>
</evidence>
<reference evidence="2 3" key="1">
    <citation type="submission" date="2020-08" db="EMBL/GenBank/DDBJ databases">
        <title>Sequencing the genomes of 1000 actinobacteria strains.</title>
        <authorList>
            <person name="Klenk H.-P."/>
        </authorList>
    </citation>
    <scope>NUCLEOTIDE SEQUENCE [LARGE SCALE GENOMIC DNA]</scope>
    <source>
        <strain evidence="2 3">DSM 17945</strain>
    </source>
</reference>
<evidence type="ECO:0000313" key="2">
    <source>
        <dbReference type="EMBL" id="MBB5849343.1"/>
    </source>
</evidence>
<name>A0A7W9N115_9MICC</name>
<organism evidence="2 3">
    <name type="scientific">Micrococcus endophyticus</name>
    <dbReference type="NCBI Taxonomy" id="455343"/>
    <lineage>
        <taxon>Bacteria</taxon>
        <taxon>Bacillati</taxon>
        <taxon>Actinomycetota</taxon>
        <taxon>Actinomycetes</taxon>
        <taxon>Micrococcales</taxon>
        <taxon>Micrococcaceae</taxon>
        <taxon>Micrococcus</taxon>
    </lineage>
</organism>
<keyword evidence="3" id="KW-1185">Reference proteome</keyword>